<keyword evidence="4" id="KW-1185">Reference proteome</keyword>
<dbReference type="Gene3D" id="1.10.238.10">
    <property type="entry name" value="EF-hand"/>
    <property type="match status" value="1"/>
</dbReference>
<accession>A0A813HM21</accession>
<dbReference type="SUPFAM" id="SSF47473">
    <property type="entry name" value="EF-hand"/>
    <property type="match status" value="1"/>
</dbReference>
<evidence type="ECO:0000313" key="4">
    <source>
        <dbReference type="Proteomes" id="UP000654075"/>
    </source>
</evidence>
<reference evidence="3" key="1">
    <citation type="submission" date="2021-02" db="EMBL/GenBank/DDBJ databases">
        <authorList>
            <person name="Dougan E. K."/>
            <person name="Rhodes N."/>
            <person name="Thang M."/>
            <person name="Chan C."/>
        </authorList>
    </citation>
    <scope>NUCLEOTIDE SEQUENCE</scope>
</reference>
<dbReference type="InterPro" id="IPR011992">
    <property type="entry name" value="EF-hand-dom_pair"/>
</dbReference>
<dbReference type="GO" id="GO:0005509">
    <property type="term" value="F:calcium ion binding"/>
    <property type="evidence" value="ECO:0007669"/>
    <property type="project" value="InterPro"/>
</dbReference>
<sequence length="138" mass="15240">MCSICWGDESSSDTIELPENIQIQLLCMGVVDADMLSQLRSSFQALDADKSGLLSREELKQSQNQIARIRRSEVARERVFRNSAAMGMRLPTDFWHEDFAPPALVVATASLDTLKDEPLPAQSDCHLTIVPPLPGSVL</sequence>
<name>A0A813HM21_POLGL</name>
<dbReference type="PROSITE" id="PS00018">
    <property type="entry name" value="EF_HAND_1"/>
    <property type="match status" value="1"/>
</dbReference>
<evidence type="ECO:0000313" key="3">
    <source>
        <dbReference type="EMBL" id="CAE8638502.1"/>
    </source>
</evidence>
<protein>
    <recommendedName>
        <fullName evidence="2">EF-hand domain-containing protein</fullName>
    </recommendedName>
</protein>
<dbReference type="AlphaFoldDB" id="A0A813HM21"/>
<gene>
    <name evidence="3" type="ORF">PGLA1383_LOCUS53673</name>
</gene>
<dbReference type="EMBL" id="CAJNNV010031982">
    <property type="protein sequence ID" value="CAE8638502.1"/>
    <property type="molecule type" value="Genomic_DNA"/>
</dbReference>
<dbReference type="PROSITE" id="PS50222">
    <property type="entry name" value="EF_HAND_2"/>
    <property type="match status" value="1"/>
</dbReference>
<proteinExistence type="predicted"/>
<comment type="caution">
    <text evidence="3">The sequence shown here is derived from an EMBL/GenBank/DDBJ whole genome shotgun (WGS) entry which is preliminary data.</text>
</comment>
<dbReference type="InterPro" id="IPR018247">
    <property type="entry name" value="EF_Hand_1_Ca_BS"/>
</dbReference>
<keyword evidence="1" id="KW-0106">Calcium</keyword>
<dbReference type="Proteomes" id="UP000654075">
    <property type="component" value="Unassembled WGS sequence"/>
</dbReference>
<organism evidence="3 4">
    <name type="scientific">Polarella glacialis</name>
    <name type="common">Dinoflagellate</name>
    <dbReference type="NCBI Taxonomy" id="89957"/>
    <lineage>
        <taxon>Eukaryota</taxon>
        <taxon>Sar</taxon>
        <taxon>Alveolata</taxon>
        <taxon>Dinophyceae</taxon>
        <taxon>Suessiales</taxon>
        <taxon>Suessiaceae</taxon>
        <taxon>Polarella</taxon>
    </lineage>
</organism>
<dbReference type="InterPro" id="IPR002048">
    <property type="entry name" value="EF_hand_dom"/>
</dbReference>
<feature type="domain" description="EF-hand" evidence="2">
    <location>
        <begin position="34"/>
        <end position="69"/>
    </location>
</feature>
<evidence type="ECO:0000256" key="1">
    <source>
        <dbReference type="ARBA" id="ARBA00022837"/>
    </source>
</evidence>
<evidence type="ECO:0000259" key="2">
    <source>
        <dbReference type="PROSITE" id="PS50222"/>
    </source>
</evidence>